<evidence type="ECO:0000313" key="2">
    <source>
        <dbReference type="EMBL" id="BAD54234.1"/>
    </source>
</evidence>
<dbReference type="Proteomes" id="UP000000763">
    <property type="component" value="Chromosome 6"/>
</dbReference>
<dbReference type="EMBL" id="AP004794">
    <property type="protein sequence ID" value="BAD54234.1"/>
    <property type="molecule type" value="Genomic_DNA"/>
</dbReference>
<sequence>MRAAPPPPLPPPATRAQLLPLHGHGRRPVESDMARQGMRGRVTFVPWASSGAPDGAASWCWRIHWRRRDRLESGRRLSWRVEGPKQRGGDRATGRQAGEVTSLVASAWRLDRERDEGLGSFWAFLFVIWPMGLKYYELQSLPHAADHRQLPHPCGGVPGRLGLINGTSDRAAT</sequence>
<feature type="compositionally biased region" description="Pro residues" evidence="1">
    <location>
        <begin position="1"/>
        <end position="13"/>
    </location>
</feature>
<feature type="region of interest" description="Disordered" evidence="1">
    <location>
        <begin position="1"/>
        <end position="33"/>
    </location>
</feature>
<organism evidence="2 3">
    <name type="scientific">Oryza sativa subsp. japonica</name>
    <name type="common">Rice</name>
    <dbReference type="NCBI Taxonomy" id="39947"/>
    <lineage>
        <taxon>Eukaryota</taxon>
        <taxon>Viridiplantae</taxon>
        <taxon>Streptophyta</taxon>
        <taxon>Embryophyta</taxon>
        <taxon>Tracheophyta</taxon>
        <taxon>Spermatophyta</taxon>
        <taxon>Magnoliopsida</taxon>
        <taxon>Liliopsida</taxon>
        <taxon>Poales</taxon>
        <taxon>Poaceae</taxon>
        <taxon>BOP clade</taxon>
        <taxon>Oryzoideae</taxon>
        <taxon>Oryzeae</taxon>
        <taxon>Oryzinae</taxon>
        <taxon>Oryza</taxon>
        <taxon>Oryza sativa</taxon>
    </lineage>
</organism>
<name>Q5Z735_ORYSJ</name>
<dbReference type="AlphaFoldDB" id="Q5Z735"/>
<accession>Q5Z735</accession>
<reference evidence="3" key="2">
    <citation type="journal article" date="2008" name="Nucleic Acids Res.">
        <title>The rice annotation project database (RAP-DB): 2008 update.</title>
        <authorList>
            <consortium name="The rice annotation project (RAP)"/>
        </authorList>
    </citation>
    <scope>GENOME REANNOTATION</scope>
    <source>
        <strain evidence="3">cv. Nipponbare</strain>
    </source>
</reference>
<evidence type="ECO:0000256" key="1">
    <source>
        <dbReference type="SAM" id="MobiDB-lite"/>
    </source>
</evidence>
<gene>
    <name evidence="2" type="primary">P0506C10.10</name>
</gene>
<evidence type="ECO:0000313" key="3">
    <source>
        <dbReference type="Proteomes" id="UP000000763"/>
    </source>
</evidence>
<reference evidence="3" key="1">
    <citation type="journal article" date="2005" name="Nature">
        <title>The map-based sequence of the rice genome.</title>
        <authorList>
            <consortium name="International rice genome sequencing project (IRGSP)"/>
            <person name="Matsumoto T."/>
            <person name="Wu J."/>
            <person name="Kanamori H."/>
            <person name="Katayose Y."/>
            <person name="Fujisawa M."/>
            <person name="Namiki N."/>
            <person name="Mizuno H."/>
            <person name="Yamamoto K."/>
            <person name="Antonio B.A."/>
            <person name="Baba T."/>
            <person name="Sakata K."/>
            <person name="Nagamura Y."/>
            <person name="Aoki H."/>
            <person name="Arikawa K."/>
            <person name="Arita K."/>
            <person name="Bito T."/>
            <person name="Chiden Y."/>
            <person name="Fujitsuka N."/>
            <person name="Fukunaka R."/>
            <person name="Hamada M."/>
            <person name="Harada C."/>
            <person name="Hayashi A."/>
            <person name="Hijishita S."/>
            <person name="Honda M."/>
            <person name="Hosokawa S."/>
            <person name="Ichikawa Y."/>
            <person name="Idonuma A."/>
            <person name="Iijima M."/>
            <person name="Ikeda M."/>
            <person name="Ikeno M."/>
            <person name="Ito K."/>
            <person name="Ito S."/>
            <person name="Ito T."/>
            <person name="Ito Y."/>
            <person name="Ito Y."/>
            <person name="Iwabuchi A."/>
            <person name="Kamiya K."/>
            <person name="Karasawa W."/>
            <person name="Kurita K."/>
            <person name="Katagiri S."/>
            <person name="Kikuta A."/>
            <person name="Kobayashi H."/>
            <person name="Kobayashi N."/>
            <person name="Machita K."/>
            <person name="Maehara T."/>
            <person name="Masukawa M."/>
            <person name="Mizubayashi T."/>
            <person name="Mukai Y."/>
            <person name="Nagasaki H."/>
            <person name="Nagata Y."/>
            <person name="Naito S."/>
            <person name="Nakashima M."/>
            <person name="Nakama Y."/>
            <person name="Nakamichi Y."/>
            <person name="Nakamura M."/>
            <person name="Meguro A."/>
            <person name="Negishi M."/>
            <person name="Ohta I."/>
            <person name="Ohta T."/>
            <person name="Okamoto M."/>
            <person name="Ono N."/>
            <person name="Saji S."/>
            <person name="Sakaguchi M."/>
            <person name="Sakai K."/>
            <person name="Shibata M."/>
            <person name="Shimokawa T."/>
            <person name="Song J."/>
            <person name="Takazaki Y."/>
            <person name="Terasawa K."/>
            <person name="Tsugane M."/>
            <person name="Tsuji K."/>
            <person name="Ueda S."/>
            <person name="Waki K."/>
            <person name="Yamagata H."/>
            <person name="Yamamoto M."/>
            <person name="Yamamoto S."/>
            <person name="Yamane H."/>
            <person name="Yoshiki S."/>
            <person name="Yoshihara R."/>
            <person name="Yukawa K."/>
            <person name="Zhong H."/>
            <person name="Yano M."/>
            <person name="Yuan Q."/>
            <person name="Ouyang S."/>
            <person name="Liu J."/>
            <person name="Jones K.M."/>
            <person name="Gansberger K."/>
            <person name="Moffat K."/>
            <person name="Hill J."/>
            <person name="Bera J."/>
            <person name="Fadrosh D."/>
            <person name="Jin S."/>
            <person name="Johri S."/>
            <person name="Kim M."/>
            <person name="Overton L."/>
            <person name="Reardon M."/>
            <person name="Tsitrin T."/>
            <person name="Vuong H."/>
            <person name="Weaver B."/>
            <person name="Ciecko A."/>
            <person name="Tallon L."/>
            <person name="Jackson J."/>
            <person name="Pai G."/>
            <person name="Aken S.V."/>
            <person name="Utterback T."/>
            <person name="Reidmuller S."/>
            <person name="Feldblyum T."/>
            <person name="Hsiao J."/>
            <person name="Zismann V."/>
            <person name="Iobst S."/>
            <person name="de Vazeille A.R."/>
            <person name="Buell C.R."/>
            <person name="Ying K."/>
            <person name="Li Y."/>
            <person name="Lu T."/>
            <person name="Huang Y."/>
            <person name="Zhao Q."/>
            <person name="Feng Q."/>
            <person name="Zhang L."/>
            <person name="Zhu J."/>
            <person name="Weng Q."/>
            <person name="Mu J."/>
            <person name="Lu Y."/>
            <person name="Fan D."/>
            <person name="Liu Y."/>
            <person name="Guan J."/>
            <person name="Zhang Y."/>
            <person name="Yu S."/>
            <person name="Liu X."/>
            <person name="Zhang Y."/>
            <person name="Hong G."/>
            <person name="Han B."/>
            <person name="Choisne N."/>
            <person name="Demange N."/>
            <person name="Orjeda G."/>
            <person name="Samain S."/>
            <person name="Cattolico L."/>
            <person name="Pelletier E."/>
            <person name="Couloux A."/>
            <person name="Segurens B."/>
            <person name="Wincker P."/>
            <person name="D'Hont A."/>
            <person name="Scarpelli C."/>
            <person name="Weissenbach J."/>
            <person name="Salanoubat M."/>
            <person name="Quetier F."/>
            <person name="Yu Y."/>
            <person name="Kim H.R."/>
            <person name="Rambo T."/>
            <person name="Currie J."/>
            <person name="Collura K."/>
            <person name="Luo M."/>
            <person name="Yang T."/>
            <person name="Ammiraju J.S.S."/>
            <person name="Engler F."/>
            <person name="Soderlund C."/>
            <person name="Wing R.A."/>
            <person name="Palmer L.E."/>
            <person name="de la Bastide M."/>
            <person name="Spiegel L."/>
            <person name="Nascimento L."/>
            <person name="Zutavern T."/>
            <person name="O'Shaughnessy A."/>
            <person name="Dike S."/>
            <person name="Dedhia N."/>
            <person name="Preston R."/>
            <person name="Balija V."/>
            <person name="McCombie W.R."/>
            <person name="Chow T."/>
            <person name="Chen H."/>
            <person name="Chung M."/>
            <person name="Chen C."/>
            <person name="Shaw J."/>
            <person name="Wu H."/>
            <person name="Hsiao K."/>
            <person name="Chao Y."/>
            <person name="Chu M."/>
            <person name="Cheng C."/>
            <person name="Hour A."/>
            <person name="Lee P."/>
            <person name="Lin S."/>
            <person name="Lin Y."/>
            <person name="Liou J."/>
            <person name="Liu S."/>
            <person name="Hsing Y."/>
            <person name="Raghuvanshi S."/>
            <person name="Mohanty A."/>
            <person name="Bharti A.K."/>
            <person name="Gaur A."/>
            <person name="Gupta V."/>
            <person name="Kumar D."/>
            <person name="Ravi V."/>
            <person name="Vij S."/>
            <person name="Kapur A."/>
            <person name="Khurana P."/>
            <person name="Khurana P."/>
            <person name="Khurana J.P."/>
            <person name="Tyagi A.K."/>
            <person name="Gaikwad K."/>
            <person name="Singh A."/>
            <person name="Dalal V."/>
            <person name="Srivastava S."/>
            <person name="Dixit A."/>
            <person name="Pal A.K."/>
            <person name="Ghazi I.A."/>
            <person name="Yadav M."/>
            <person name="Pandit A."/>
            <person name="Bhargava A."/>
            <person name="Sureshbabu K."/>
            <person name="Batra K."/>
            <person name="Sharma T.R."/>
            <person name="Mohapatra T."/>
            <person name="Singh N.K."/>
            <person name="Messing J."/>
            <person name="Nelson A.B."/>
            <person name="Fuks G."/>
            <person name="Kavchok S."/>
            <person name="Keizer G."/>
            <person name="Linton E."/>
            <person name="Llaca V."/>
            <person name="Song R."/>
            <person name="Tanyolac B."/>
            <person name="Young S."/>
            <person name="Ho-Il K."/>
            <person name="Hahn J.H."/>
            <person name="Sangsakoo G."/>
            <person name="Vanavichit A."/>
            <person name="de Mattos Luiz.A.T."/>
            <person name="Zimmer P.D."/>
            <person name="Malone G."/>
            <person name="Dellagostin O."/>
            <person name="de Oliveira A.C."/>
            <person name="Bevan M."/>
            <person name="Bancroft I."/>
            <person name="Minx P."/>
            <person name="Cordum H."/>
            <person name="Wilson R."/>
            <person name="Cheng Z."/>
            <person name="Jin W."/>
            <person name="Jiang J."/>
            <person name="Leong S.A."/>
            <person name="Iwama H."/>
            <person name="Gojobori T."/>
            <person name="Itoh T."/>
            <person name="Niimura Y."/>
            <person name="Fujii Y."/>
            <person name="Habara T."/>
            <person name="Sakai H."/>
            <person name="Sato Y."/>
            <person name="Wilson G."/>
            <person name="Kumar K."/>
            <person name="McCouch S."/>
            <person name="Juretic N."/>
            <person name="Hoen D."/>
            <person name="Wright S."/>
            <person name="Bruskiewich R."/>
            <person name="Bureau T."/>
            <person name="Miyao A."/>
            <person name="Hirochika H."/>
            <person name="Nishikawa T."/>
            <person name="Kadowaki K."/>
            <person name="Sugiura M."/>
            <person name="Burr B."/>
            <person name="Sasaki T."/>
        </authorList>
    </citation>
    <scope>NUCLEOTIDE SEQUENCE [LARGE SCALE GENOMIC DNA]</scope>
    <source>
        <strain evidence="3">cv. Nipponbare</strain>
    </source>
</reference>
<protein>
    <submittedName>
        <fullName evidence="2">Uncharacterized protein</fullName>
    </submittedName>
</protein>
<proteinExistence type="predicted"/>